<name>A0A1M5IZA4_9FLAO</name>
<keyword evidence="5 7" id="KW-0472">Membrane</keyword>
<protein>
    <submittedName>
        <fullName evidence="10">Putative ABC transport system permease protein</fullName>
    </submittedName>
</protein>
<evidence type="ECO:0000313" key="11">
    <source>
        <dbReference type="Proteomes" id="UP000184108"/>
    </source>
</evidence>
<evidence type="ECO:0000256" key="6">
    <source>
        <dbReference type="ARBA" id="ARBA00038076"/>
    </source>
</evidence>
<gene>
    <name evidence="10" type="ORF">SAMN02787073_4034</name>
</gene>
<feature type="transmembrane region" description="Helical" evidence="7">
    <location>
        <begin position="375"/>
        <end position="394"/>
    </location>
</feature>
<feature type="transmembrane region" description="Helical" evidence="7">
    <location>
        <begin position="21"/>
        <end position="42"/>
    </location>
</feature>
<evidence type="ECO:0000259" key="8">
    <source>
        <dbReference type="Pfam" id="PF02687"/>
    </source>
</evidence>
<evidence type="ECO:0000313" key="10">
    <source>
        <dbReference type="EMBL" id="SHG33667.1"/>
    </source>
</evidence>
<evidence type="ECO:0000256" key="7">
    <source>
        <dbReference type="SAM" id="Phobius"/>
    </source>
</evidence>
<dbReference type="RefSeq" id="WP_073175082.1">
    <property type="nucleotide sequence ID" value="NZ_FQVE01000005.1"/>
</dbReference>
<dbReference type="InterPro" id="IPR025857">
    <property type="entry name" value="MacB_PCD"/>
</dbReference>
<evidence type="ECO:0000259" key="9">
    <source>
        <dbReference type="Pfam" id="PF12704"/>
    </source>
</evidence>
<accession>A0A1M5IZA4</accession>
<comment type="similarity">
    <text evidence="6">Belongs to the ABC-4 integral membrane protein family.</text>
</comment>
<evidence type="ECO:0000256" key="1">
    <source>
        <dbReference type="ARBA" id="ARBA00004651"/>
    </source>
</evidence>
<evidence type="ECO:0000256" key="4">
    <source>
        <dbReference type="ARBA" id="ARBA00022989"/>
    </source>
</evidence>
<keyword evidence="4 7" id="KW-1133">Transmembrane helix</keyword>
<dbReference type="EMBL" id="FQVE01000005">
    <property type="protein sequence ID" value="SHG33667.1"/>
    <property type="molecule type" value="Genomic_DNA"/>
</dbReference>
<dbReference type="GO" id="GO:0005886">
    <property type="term" value="C:plasma membrane"/>
    <property type="evidence" value="ECO:0007669"/>
    <property type="project" value="UniProtKB-SubCell"/>
</dbReference>
<dbReference type="Pfam" id="PF02687">
    <property type="entry name" value="FtsX"/>
    <property type="match status" value="1"/>
</dbReference>
<feature type="domain" description="MacB-like periplasmic core" evidence="9">
    <location>
        <begin position="22"/>
        <end position="247"/>
    </location>
</feature>
<dbReference type="InterPro" id="IPR003838">
    <property type="entry name" value="ABC3_permease_C"/>
</dbReference>
<evidence type="ECO:0000256" key="2">
    <source>
        <dbReference type="ARBA" id="ARBA00022475"/>
    </source>
</evidence>
<organism evidence="10 11">
    <name type="scientific">Chryseobacterium vrystaatense</name>
    <dbReference type="NCBI Taxonomy" id="307480"/>
    <lineage>
        <taxon>Bacteria</taxon>
        <taxon>Pseudomonadati</taxon>
        <taxon>Bacteroidota</taxon>
        <taxon>Flavobacteriia</taxon>
        <taxon>Flavobacteriales</taxon>
        <taxon>Weeksellaceae</taxon>
        <taxon>Chryseobacterium group</taxon>
        <taxon>Chryseobacterium</taxon>
    </lineage>
</organism>
<feature type="transmembrane region" description="Helical" evidence="7">
    <location>
        <begin position="330"/>
        <end position="355"/>
    </location>
</feature>
<proteinExistence type="inferred from homology"/>
<dbReference type="PANTHER" id="PTHR30572">
    <property type="entry name" value="MEMBRANE COMPONENT OF TRANSPORTER-RELATED"/>
    <property type="match status" value="1"/>
</dbReference>
<dbReference type="InterPro" id="IPR050250">
    <property type="entry name" value="Macrolide_Exporter_MacB"/>
</dbReference>
<feature type="transmembrane region" description="Helical" evidence="7">
    <location>
        <begin position="282"/>
        <end position="309"/>
    </location>
</feature>
<evidence type="ECO:0000256" key="5">
    <source>
        <dbReference type="ARBA" id="ARBA00023136"/>
    </source>
</evidence>
<reference evidence="11" key="1">
    <citation type="submission" date="2016-11" db="EMBL/GenBank/DDBJ databases">
        <authorList>
            <person name="Varghese N."/>
            <person name="Submissions S."/>
        </authorList>
    </citation>
    <scope>NUCLEOTIDE SEQUENCE [LARGE SCALE GENOMIC DNA]</scope>
    <source>
        <strain evidence="11">YR203</strain>
    </source>
</reference>
<dbReference type="Proteomes" id="UP000184108">
    <property type="component" value="Unassembled WGS sequence"/>
</dbReference>
<dbReference type="GO" id="GO:0022857">
    <property type="term" value="F:transmembrane transporter activity"/>
    <property type="evidence" value="ECO:0007669"/>
    <property type="project" value="TreeGrafter"/>
</dbReference>
<dbReference type="Pfam" id="PF12704">
    <property type="entry name" value="MacB_PCD"/>
    <property type="match status" value="1"/>
</dbReference>
<dbReference type="PANTHER" id="PTHR30572:SF4">
    <property type="entry name" value="ABC TRANSPORTER PERMEASE YTRF"/>
    <property type="match status" value="1"/>
</dbReference>
<keyword evidence="3 7" id="KW-0812">Transmembrane</keyword>
<evidence type="ECO:0000256" key="3">
    <source>
        <dbReference type="ARBA" id="ARBA00022692"/>
    </source>
</evidence>
<dbReference type="AlphaFoldDB" id="A0A1M5IZA4"/>
<feature type="domain" description="ABC3 transporter permease C-terminal" evidence="8">
    <location>
        <begin position="289"/>
        <end position="402"/>
    </location>
</feature>
<sequence length="409" mass="44006">MNVSNLFRIAWRALLRNKLRAFLTMLGIIIGVASVIAMTAIGEGSKKSISDQLSSMGSNMITIRPSSNINVSGGARIGASGLQTLKSQDADAISKGAPDVSYVSAAVQTNGQTINGPNNWPTQLQGVNEEYFKIRDWGISDGNLFTKKDVASSNKVCLLGQTVYTNLFPNGEDPVGSVIRFNKVPMKVIGILASKGSNAFGQDQDDVIIAPFNTVQRRFLGITYVQTIYASSTNENTSQQATDQVSEILRKQHKLPADGSNDDFSVRTQAELISTMSSTSQLLTVLLSAIAGISLIVGGIGIMNIMYVSVTERTKEIGLRMSIGARGKDILYQFLIEAVLISITGGIIGVLLGVVSSKLVTFFLSWPTFITESSIIVSFIVCAVTGVFFGYYPALKASKLDPIEALRYE</sequence>
<keyword evidence="2" id="KW-1003">Cell membrane</keyword>
<comment type="subcellular location">
    <subcellularLocation>
        <location evidence="1">Cell membrane</location>
        <topology evidence="1">Multi-pass membrane protein</topology>
    </subcellularLocation>
</comment>